<feature type="region of interest" description="Disordered" evidence="11">
    <location>
        <begin position="412"/>
        <end position="438"/>
    </location>
</feature>
<dbReference type="RefSeq" id="XP_019846498.2">
    <property type="nucleotide sequence ID" value="XM_019990939.3"/>
</dbReference>
<keyword evidence="6" id="KW-0010">Activator</keyword>
<dbReference type="RefSeq" id="XP_011206215.2">
    <property type="nucleotide sequence ID" value="XM_011207913.4"/>
</dbReference>
<accession>A0A034WJA9</accession>
<keyword evidence="9" id="KW-0968">Cytoplasmic vesicle</keyword>
<dbReference type="RefSeq" id="XP_019846499.1">
    <property type="nucleotide sequence ID" value="XM_019990940.2"/>
</dbReference>
<dbReference type="KEGG" id="bdr:105228197"/>
<dbReference type="EMBL" id="GAKP01005075">
    <property type="protein sequence ID" value="JAC53877.1"/>
    <property type="molecule type" value="Transcribed_RNA"/>
</dbReference>
<keyword evidence="3" id="KW-0963">Cytoplasm</keyword>
<keyword evidence="13" id="KW-1185">Reference proteome</keyword>
<keyword evidence="8" id="KW-0539">Nucleus</keyword>
<evidence type="ECO:0000256" key="10">
    <source>
        <dbReference type="ARBA" id="ARBA00034306"/>
    </source>
</evidence>
<dbReference type="EMBL" id="GAKP01005076">
    <property type="protein sequence ID" value="JAC53876.1"/>
    <property type="molecule type" value="Transcribed_RNA"/>
</dbReference>
<evidence type="ECO:0000313" key="13">
    <source>
        <dbReference type="Proteomes" id="UP001652620"/>
    </source>
</evidence>
<dbReference type="GO" id="GO:0000045">
    <property type="term" value="P:autophagosome assembly"/>
    <property type="evidence" value="ECO:0007669"/>
    <property type="project" value="TreeGrafter"/>
</dbReference>
<evidence type="ECO:0000256" key="7">
    <source>
        <dbReference type="ARBA" id="ARBA00023163"/>
    </source>
</evidence>
<evidence type="ECO:0000256" key="6">
    <source>
        <dbReference type="ARBA" id="ARBA00023159"/>
    </source>
</evidence>
<proteinExistence type="predicted"/>
<keyword evidence="5" id="KW-0805">Transcription regulation</keyword>
<evidence type="ECO:0000256" key="4">
    <source>
        <dbReference type="ARBA" id="ARBA00023006"/>
    </source>
</evidence>
<reference evidence="12" key="1">
    <citation type="journal article" date="2014" name="BMC Genomics">
        <title>Characterizing the developmental transcriptome of the oriental fruit fly, Bactrocera dorsalis (Diptera: Tephritidae) through comparative genomic analysis with Drosophila melanogaster utilizing modENCODE datasets.</title>
        <authorList>
            <person name="Geib S.M."/>
            <person name="Calla B."/>
            <person name="Hall B."/>
            <person name="Hou S."/>
            <person name="Manoukis N.C."/>
        </authorList>
    </citation>
    <scope>NUCLEOTIDE SEQUENCE</scope>
    <source>
        <strain evidence="12">Punador</strain>
    </source>
</reference>
<protein>
    <submittedName>
        <fullName evidence="12">Tumor protein p53-inducible nuclear protein 1</fullName>
    </submittedName>
    <submittedName>
        <fullName evidence="14 15">uncharacterized protein T53i1 isoform X1</fullName>
    </submittedName>
</protein>
<gene>
    <name evidence="12" type="primary">T53I1</name>
    <name evidence="14 15" type="synonym">T53i1</name>
</gene>
<keyword evidence="7" id="KW-0804">Transcription</keyword>
<evidence type="ECO:0000256" key="8">
    <source>
        <dbReference type="ARBA" id="ARBA00023242"/>
    </source>
</evidence>
<evidence type="ECO:0000313" key="14">
    <source>
        <dbReference type="RefSeq" id="XP_019846497.1"/>
    </source>
</evidence>
<evidence type="ECO:0000256" key="11">
    <source>
        <dbReference type="SAM" id="MobiDB-lite"/>
    </source>
</evidence>
<dbReference type="GO" id="GO:0031410">
    <property type="term" value="C:cytoplasmic vesicle"/>
    <property type="evidence" value="ECO:0007669"/>
    <property type="project" value="UniProtKB-KW"/>
</dbReference>
<dbReference type="GO" id="GO:0016604">
    <property type="term" value="C:nuclear body"/>
    <property type="evidence" value="ECO:0007669"/>
    <property type="project" value="UniProtKB-SubCell"/>
</dbReference>
<dbReference type="AlphaFoldDB" id="A0A034WJA9"/>
<dbReference type="GO" id="GO:0005829">
    <property type="term" value="C:cytosol"/>
    <property type="evidence" value="ECO:0007669"/>
    <property type="project" value="UniProtKB-SubCell"/>
</dbReference>
<dbReference type="EMBL" id="GAKP01005074">
    <property type="protein sequence ID" value="JAC53878.1"/>
    <property type="molecule type" value="Transcribed_RNA"/>
</dbReference>
<dbReference type="RefSeq" id="XP_019846497.2">
    <property type="nucleotide sequence ID" value="XM_019990938.3"/>
</dbReference>
<dbReference type="PANTHER" id="PTHR31671:SF3">
    <property type="entry name" value="DIABETES AND OBESITY REGULATED, ISOFORM G"/>
    <property type="match status" value="1"/>
</dbReference>
<evidence type="ECO:0000256" key="2">
    <source>
        <dbReference type="ARBA" id="ARBA00004514"/>
    </source>
</evidence>
<dbReference type="RefSeq" id="XP_019846501.2">
    <property type="nucleotide sequence ID" value="XM_019990942.3"/>
</dbReference>
<evidence type="ECO:0000256" key="5">
    <source>
        <dbReference type="ARBA" id="ARBA00023015"/>
    </source>
</evidence>
<keyword evidence="4" id="KW-0072">Autophagy</keyword>
<dbReference type="RefSeq" id="XP_019846497.1">
    <property type="nucleotide sequence ID" value="XM_019990938.2"/>
</dbReference>
<dbReference type="GeneID" id="105228197"/>
<feature type="compositionally biased region" description="Basic residues" evidence="11">
    <location>
        <begin position="66"/>
        <end position="80"/>
    </location>
</feature>
<dbReference type="RefSeq" id="XP_019846500.2">
    <property type="nucleotide sequence ID" value="XM_019990941.3"/>
</dbReference>
<evidence type="ECO:0000313" key="12">
    <source>
        <dbReference type="EMBL" id="JAC53878.1"/>
    </source>
</evidence>
<dbReference type="EMBL" id="GAKP01005073">
    <property type="protein sequence ID" value="JAC53879.1"/>
    <property type="molecule type" value="Transcribed_RNA"/>
</dbReference>
<dbReference type="CTD" id="38543"/>
<evidence type="ECO:0000256" key="9">
    <source>
        <dbReference type="ARBA" id="ARBA00023329"/>
    </source>
</evidence>
<evidence type="ECO:0000256" key="3">
    <source>
        <dbReference type="ARBA" id="ARBA00022490"/>
    </source>
</evidence>
<dbReference type="GO" id="GO:0045893">
    <property type="term" value="P:positive regulation of DNA-templated transcription"/>
    <property type="evidence" value="ECO:0007669"/>
    <property type="project" value="TreeGrafter"/>
</dbReference>
<evidence type="ECO:0000313" key="15">
    <source>
        <dbReference type="RefSeq" id="XP_019846499.1"/>
    </source>
</evidence>
<evidence type="ECO:0000256" key="1">
    <source>
        <dbReference type="ARBA" id="ARBA00004419"/>
    </source>
</evidence>
<organism evidence="12">
    <name type="scientific">Bactrocera dorsalis</name>
    <name type="common">Oriental fruit fly</name>
    <name type="synonym">Dacus dorsalis</name>
    <dbReference type="NCBI Taxonomy" id="27457"/>
    <lineage>
        <taxon>Eukaryota</taxon>
        <taxon>Metazoa</taxon>
        <taxon>Ecdysozoa</taxon>
        <taxon>Arthropoda</taxon>
        <taxon>Hexapoda</taxon>
        <taxon>Insecta</taxon>
        <taxon>Pterygota</taxon>
        <taxon>Neoptera</taxon>
        <taxon>Endopterygota</taxon>
        <taxon>Diptera</taxon>
        <taxon>Brachycera</taxon>
        <taxon>Muscomorpha</taxon>
        <taxon>Tephritoidea</taxon>
        <taxon>Tephritidae</taxon>
        <taxon>Bactrocera</taxon>
        <taxon>Bactrocera</taxon>
    </lineage>
</organism>
<dbReference type="Proteomes" id="UP001652620">
    <property type="component" value="Unplaced"/>
</dbReference>
<dbReference type="Pfam" id="PF14839">
    <property type="entry name" value="DOR"/>
    <property type="match status" value="1"/>
</dbReference>
<reference evidence="14 15" key="2">
    <citation type="submission" date="2022-04" db="UniProtKB">
        <authorList>
            <consortium name="RefSeq"/>
        </authorList>
    </citation>
    <scope>IDENTIFICATION</scope>
    <source>
        <strain evidence="14 15">Punador</strain>
    </source>
</reference>
<dbReference type="InterPro" id="IPR029431">
    <property type="entry name" value="TP53INP"/>
</dbReference>
<name>A0A034WJA9_BACDO</name>
<dbReference type="RefSeq" id="XP_019846499.2">
    <property type="nucleotide sequence ID" value="XM_019990940.3"/>
</dbReference>
<dbReference type="OrthoDB" id="10041339at2759"/>
<dbReference type="EMBL" id="GAKP01005072">
    <property type="protein sequence ID" value="JAC53880.1"/>
    <property type="molecule type" value="Transcribed_RNA"/>
</dbReference>
<comment type="subcellular location">
    <subcellularLocation>
        <location evidence="2">Cytoplasm</location>
        <location evidence="2">Cytosol</location>
    </subcellularLocation>
    <subcellularLocation>
        <location evidence="1">Cytoplasmic vesicle</location>
        <location evidence="1">Autophagosome</location>
    </subcellularLocation>
    <subcellularLocation>
        <location evidence="10">Nucleus</location>
        <location evidence="10">Nuclear body</location>
    </subcellularLocation>
</comment>
<feature type="region of interest" description="Disordered" evidence="11">
    <location>
        <begin position="61"/>
        <end position="81"/>
    </location>
</feature>
<sequence>MFSSIAAFIFGSSTTEGTNCKPIEDSELHKSQNCYLTIDKQRKESLEEDSKNIETNVEYQQGIRNNNKRNNRKNKGKKPVLSKTKAVTIEPAPILDVVTSELSDVDFDLDDDWLLVQKDDVDIPNSFFRNDSKENLILAEHNNRTSTPISEILNITTVQQHNISNKSSQTLQNNCEKHKPDLTSGFSEASSGPTAVQLPPLSNLGYRPSESVVNVANKTRLLTDNNDTQLLHVANHSKDLEPNLSSVSIDSNGSGAKLFTMVDSWYMTPPPCFVSTGPIYMEMSPFENLLIEHPSMSIYHSIKNAQKMSESFVKFDLEVSESSQIQEEKENFYTQKSHEIGFVKPSTTILEQKTEPNIRKSVKTPRVDRCNAANLKMELFALNSQKSLAIYERRNLRRNAILRANQVREIQGRNNRQRRTDMQHSRVISGANNNRKCC</sequence>
<dbReference type="GO" id="GO:0005776">
    <property type="term" value="C:autophagosome"/>
    <property type="evidence" value="ECO:0007669"/>
    <property type="project" value="UniProtKB-SubCell"/>
</dbReference>
<dbReference type="PANTHER" id="PTHR31671">
    <property type="entry name" value="DIABETES AND OBESITY REGULATED, ISOFORM G"/>
    <property type="match status" value="1"/>
</dbReference>